<evidence type="ECO:0000313" key="2">
    <source>
        <dbReference type="Proteomes" id="UP001595420"/>
    </source>
</evidence>
<dbReference type="EMBL" id="JBHRSB010000008">
    <property type="protein sequence ID" value="MFC3002913.1"/>
    <property type="molecule type" value="Genomic_DNA"/>
</dbReference>
<reference evidence="2" key="1">
    <citation type="journal article" date="2019" name="Int. J. Syst. Evol. Microbiol.">
        <title>The Global Catalogue of Microorganisms (GCM) 10K type strain sequencing project: providing services to taxonomists for standard genome sequencing and annotation.</title>
        <authorList>
            <consortium name="The Broad Institute Genomics Platform"/>
            <consortium name="The Broad Institute Genome Sequencing Center for Infectious Disease"/>
            <person name="Wu L."/>
            <person name="Ma J."/>
        </authorList>
    </citation>
    <scope>NUCLEOTIDE SEQUENCE [LARGE SCALE GENOMIC DNA]</scope>
    <source>
        <strain evidence="2">CGMCC 1.16855</strain>
    </source>
</reference>
<comment type="caution">
    <text evidence="1">The sequence shown here is derived from an EMBL/GenBank/DDBJ whole genome shotgun (WGS) entry which is preliminary data.</text>
</comment>
<organism evidence="1 2">
    <name type="scientific">Falsiroseomonas tokyonensis</name>
    <dbReference type="NCBI Taxonomy" id="430521"/>
    <lineage>
        <taxon>Bacteria</taxon>
        <taxon>Pseudomonadati</taxon>
        <taxon>Pseudomonadota</taxon>
        <taxon>Alphaproteobacteria</taxon>
        <taxon>Acetobacterales</taxon>
        <taxon>Roseomonadaceae</taxon>
        <taxon>Falsiroseomonas</taxon>
    </lineage>
</organism>
<dbReference type="Proteomes" id="UP001595420">
    <property type="component" value="Unassembled WGS sequence"/>
</dbReference>
<keyword evidence="2" id="KW-1185">Reference proteome</keyword>
<dbReference type="RefSeq" id="WP_216839167.1">
    <property type="nucleotide sequence ID" value="NZ_JAFNJS010000008.1"/>
</dbReference>
<accession>A0ABV7C2F3</accession>
<sequence length="210" mass="22498">MAVAGEMLSVREFARRDGCSHTLVQKALKSGHLVAEHGRLSADLVGSPWRATARGRAVDNAAGEPSRAPAVARVAALRPPKLAAPADDDPDATIAELDNFVRQVLAGEFPTRAEAERVKESALAAIRVVEAKHKAGASVDLAVAERVFFNAAREIRDAWTSWVPRIAVEAAAELGVEPRALTGVLTKYVQQHLEELGEPEFDIKDAAEPD</sequence>
<name>A0ABV7C2F3_9PROT</name>
<gene>
    <name evidence="1" type="ORF">ACFOD3_23645</name>
</gene>
<evidence type="ECO:0000313" key="1">
    <source>
        <dbReference type="EMBL" id="MFC3002913.1"/>
    </source>
</evidence>
<proteinExistence type="predicted"/>
<protein>
    <submittedName>
        <fullName evidence="1">Uncharacterized protein</fullName>
    </submittedName>
</protein>